<gene>
    <name evidence="10" type="primary">potD</name>
    <name evidence="10" type="ORF">AWOD_I_1351</name>
</gene>
<feature type="signal peptide" evidence="9">
    <location>
        <begin position="1"/>
        <end position="24"/>
    </location>
</feature>
<dbReference type="PIRSF" id="PIRSF019574">
    <property type="entry name" value="Periplasmic_polyamine_BP"/>
    <property type="match status" value="1"/>
</dbReference>
<comment type="similarity">
    <text evidence="2 7">Belongs to the bacterial solute-binding protein PotD/PotF family.</text>
</comment>
<feature type="binding site" evidence="8">
    <location>
        <position position="84"/>
    </location>
    <ligand>
        <name>spermidine</name>
        <dbReference type="ChEBI" id="CHEBI:57834"/>
    </ligand>
</feature>
<protein>
    <recommendedName>
        <fullName evidence="7">Putrescine-binding periplasmic protein</fullName>
    </recommendedName>
</protein>
<proteinExistence type="inferred from homology"/>
<evidence type="ECO:0000256" key="2">
    <source>
        <dbReference type="ARBA" id="ARBA00007173"/>
    </source>
</evidence>
<feature type="binding site" evidence="8">
    <location>
        <position position="326"/>
    </location>
    <ligand>
        <name>spermidine</name>
        <dbReference type="ChEBI" id="CHEBI:57834"/>
    </ligand>
</feature>
<evidence type="ECO:0000256" key="3">
    <source>
        <dbReference type="ARBA" id="ARBA00022448"/>
    </source>
</evidence>
<evidence type="ECO:0000313" key="11">
    <source>
        <dbReference type="Proteomes" id="UP000032427"/>
    </source>
</evidence>
<dbReference type="OrthoDB" id="9769319at2"/>
<feature type="chain" id="PRO_5001858171" description="Putrescine-binding periplasmic protein" evidence="9">
    <location>
        <begin position="25"/>
        <end position="347"/>
    </location>
</feature>
<dbReference type="PANTHER" id="PTHR30222">
    <property type="entry name" value="SPERMIDINE/PUTRESCINE-BINDING PERIPLASMIC PROTEIN"/>
    <property type="match status" value="1"/>
</dbReference>
<keyword evidence="4 9" id="KW-0732">Signal</keyword>
<dbReference type="EMBL" id="LN554846">
    <property type="protein sequence ID" value="CED71429.1"/>
    <property type="molecule type" value="Genomic_DNA"/>
</dbReference>
<dbReference type="GO" id="GO:0042597">
    <property type="term" value="C:periplasmic space"/>
    <property type="evidence" value="ECO:0007669"/>
    <property type="project" value="UniProtKB-SubCell"/>
</dbReference>
<dbReference type="KEGG" id="awd:AWOD_I_1351"/>
<evidence type="ECO:0000256" key="6">
    <source>
        <dbReference type="ARBA" id="ARBA00056738"/>
    </source>
</evidence>
<comment type="subcellular location">
    <subcellularLocation>
        <location evidence="1 7">Periplasm</location>
    </subcellularLocation>
</comment>
<dbReference type="PATRIC" id="fig|80852.17.peg.1389"/>
<dbReference type="PANTHER" id="PTHR30222:SF17">
    <property type="entry name" value="SPERMIDINE_PUTRESCINE-BINDING PERIPLASMIC PROTEIN"/>
    <property type="match status" value="1"/>
</dbReference>
<evidence type="ECO:0000313" key="10">
    <source>
        <dbReference type="EMBL" id="CED71429.1"/>
    </source>
</evidence>
<evidence type="ECO:0000256" key="5">
    <source>
        <dbReference type="ARBA" id="ARBA00022764"/>
    </source>
</evidence>
<comment type="function">
    <text evidence="6">Required for the activity of the bacterial periplasmic transport system of putrescine and spermidine. Polyamine binding protein.</text>
</comment>
<organism evidence="10 11">
    <name type="scientific">Aliivibrio wodanis</name>
    <dbReference type="NCBI Taxonomy" id="80852"/>
    <lineage>
        <taxon>Bacteria</taxon>
        <taxon>Pseudomonadati</taxon>
        <taxon>Pseudomonadota</taxon>
        <taxon>Gammaproteobacteria</taxon>
        <taxon>Vibrionales</taxon>
        <taxon>Vibrionaceae</taxon>
        <taxon>Aliivibrio</taxon>
    </lineage>
</organism>
<dbReference type="Proteomes" id="UP000032427">
    <property type="component" value="Chromosome 1"/>
</dbReference>
<sequence>MKKWTTLVSTGLCAAALIAGNAQAADKELYFYNWSEYIPNEVLEDFTKETGIKVYYSTYESNESMYAKLKTQGSGYDLVVPSTYFVSKMRKEGMLKKIDKTKLAHFKDLDSNYLNKPFDPNNNYSIPYIWGATGIGVNADMMNPNELHSWNDFWDEKWQGQLMMMDDSREVFHIALTKLGYSANTTNPDEIKAAYEELKKLMPNVLVFNSDFPANPYLAGETSVGMLWNGSAYMAREEGADIQIVWPDKGTIFWMDSLAIPAGAKNVDAAHQMMDFLLRPENAAKIALEIGYPTPVKSAYPLLPKEFANDPNIFPPQEVMDSGEWQDEVGEASALYDEYFQRLKVDM</sequence>
<dbReference type="InterPro" id="IPR006059">
    <property type="entry name" value="SBP"/>
</dbReference>
<dbReference type="InterPro" id="IPR001188">
    <property type="entry name" value="Sperm_putr-bd"/>
</dbReference>
<dbReference type="PRINTS" id="PR00909">
    <property type="entry name" value="SPERMDNBNDNG"/>
</dbReference>
<name>A0A090KIR1_9GAMM</name>
<keyword evidence="5 7" id="KW-0574">Periplasm</keyword>
<evidence type="ECO:0000256" key="8">
    <source>
        <dbReference type="PIRSR" id="PIRSR019574-1"/>
    </source>
</evidence>
<dbReference type="AlphaFoldDB" id="A0A090KIR1"/>
<dbReference type="GO" id="GO:0019808">
    <property type="term" value="F:polyamine binding"/>
    <property type="evidence" value="ECO:0007669"/>
    <property type="project" value="InterPro"/>
</dbReference>
<feature type="binding site" evidence="8">
    <location>
        <begin position="167"/>
        <end position="170"/>
    </location>
    <ligand>
        <name>spermidine</name>
        <dbReference type="ChEBI" id="CHEBI:57834"/>
    </ligand>
</feature>
<dbReference type="GeneID" id="28540909"/>
<dbReference type="Pfam" id="PF13416">
    <property type="entry name" value="SBP_bac_8"/>
    <property type="match status" value="1"/>
</dbReference>
<evidence type="ECO:0000256" key="9">
    <source>
        <dbReference type="SAM" id="SignalP"/>
    </source>
</evidence>
<evidence type="ECO:0000256" key="7">
    <source>
        <dbReference type="PIRNR" id="PIRNR019574"/>
    </source>
</evidence>
<dbReference type="FunFam" id="3.40.190.10:FF:000062">
    <property type="entry name" value="Putrescine-binding periplasmic protein"/>
    <property type="match status" value="1"/>
</dbReference>
<dbReference type="HOGENOM" id="CLU_026974_1_3_6"/>
<keyword evidence="3 7" id="KW-0813">Transport</keyword>
<dbReference type="SUPFAM" id="SSF53850">
    <property type="entry name" value="Periplasmic binding protein-like II"/>
    <property type="match status" value="1"/>
</dbReference>
<dbReference type="GO" id="GO:0015846">
    <property type="term" value="P:polyamine transport"/>
    <property type="evidence" value="ECO:0007669"/>
    <property type="project" value="InterPro"/>
</dbReference>
<evidence type="ECO:0000256" key="4">
    <source>
        <dbReference type="ARBA" id="ARBA00022729"/>
    </source>
</evidence>
<evidence type="ECO:0000256" key="1">
    <source>
        <dbReference type="ARBA" id="ARBA00004418"/>
    </source>
</evidence>
<keyword evidence="11" id="KW-1185">Reference proteome</keyword>
<accession>A0A090KIR1</accession>
<feature type="binding site" evidence="8">
    <location>
        <position position="36"/>
    </location>
    <ligand>
        <name>spermidine</name>
        <dbReference type="ChEBI" id="CHEBI:57834"/>
    </ligand>
</feature>
<dbReference type="STRING" id="80852.AWOD_I_1351"/>
<reference evidence="11" key="1">
    <citation type="submission" date="2014-09" db="EMBL/GenBank/DDBJ databases">
        <authorList>
            <person name="Hjerde E."/>
        </authorList>
    </citation>
    <scope>NUCLEOTIDE SEQUENCE [LARGE SCALE GENOMIC DNA]</scope>
    <source>
        <strain evidence="11">06/09/139</strain>
    </source>
</reference>
<dbReference type="Gene3D" id="3.40.190.10">
    <property type="entry name" value="Periplasmic binding protein-like II"/>
    <property type="match status" value="2"/>
</dbReference>